<dbReference type="GO" id="GO:0032259">
    <property type="term" value="P:methylation"/>
    <property type="evidence" value="ECO:0007669"/>
    <property type="project" value="UniProtKB-KW"/>
</dbReference>
<evidence type="ECO:0000259" key="7">
    <source>
        <dbReference type="Pfam" id="PF12728"/>
    </source>
</evidence>
<dbReference type="EMBL" id="JBFMIA010000012">
    <property type="protein sequence ID" value="MEW9502590.1"/>
    <property type="molecule type" value="Genomic_DNA"/>
</dbReference>
<dbReference type="InterPro" id="IPR003356">
    <property type="entry name" value="DNA_methylase_A-5"/>
</dbReference>
<name>A0ABV3Q5H3_9BACL</name>
<protein>
    <recommendedName>
        <fullName evidence="1">site-specific DNA-methyltransferase (adenine-specific)</fullName>
        <ecNumber evidence="1">2.1.1.72</ecNumber>
    </recommendedName>
</protein>
<dbReference type="InterPro" id="IPR050953">
    <property type="entry name" value="N4_N6_ade-DNA_methylase"/>
</dbReference>
<sequence>MNKTENLLTLAQTAELLDVSKATVANWVKKGVFAPVVDKRFDRSEVVRLREELMNGTSTALQSRRNKKYVTSTVIPTDYVEHNEYTGVIETLSAIVERSSINVSIVMKELSLKVLWDKGIISSAENQTPLIRSIAPDVHPAIQRVLPELFDADHSLSPEQLEVLSEIKTLTIPYFAKHEDFLGQIYQALVTLDVRKKQGSYYTPHYIMKEMIQTIDFSAFKESAMIIDPCCGSGNFLIECFHQLKQHVPSELILSDVLHGIDLDETSVMLTKVNLIICHGTLDGVPPLSIHVGNALLNEEIGFASSVVNDKKFDLVIGNPPWGYSFSKGEIEQITQLYPTMKSRQRESFSLILHKYVQRLAEDGHLFFVLPVSFLNVGAHKWIREHVITEFNLEKIVLNHKMFNHVNSPTVSVQVSNSTRRNDRVEIVSSGAVTSIDLQNIITCDYTINPEATDDLYAVVRKIEEQNDLFYLDEHTDYALGIVTGDNKQHLLDEPTERSEPIYTGKDVKPYRLAPAKKHIEFKPEAYQQIKPTSFYRVDEKLIYKFINKKLVFAYDAEQSLTLNSANIITPRIPGMEMKTILALLNSDLMQFYYMNKWSAVKVLKGNIQALPLKCPSGEQQVKLVELVEGILGARDDSVVEQLRNEIEHLITFELYGLSEEDRQVIAAFFAK</sequence>
<comment type="catalytic activity">
    <reaction evidence="5">
        <text>a 2'-deoxyadenosine in DNA + S-adenosyl-L-methionine = an N(6)-methyl-2'-deoxyadenosine in DNA + S-adenosyl-L-homocysteine + H(+)</text>
        <dbReference type="Rhea" id="RHEA:15197"/>
        <dbReference type="Rhea" id="RHEA-COMP:12418"/>
        <dbReference type="Rhea" id="RHEA-COMP:12419"/>
        <dbReference type="ChEBI" id="CHEBI:15378"/>
        <dbReference type="ChEBI" id="CHEBI:57856"/>
        <dbReference type="ChEBI" id="CHEBI:59789"/>
        <dbReference type="ChEBI" id="CHEBI:90615"/>
        <dbReference type="ChEBI" id="CHEBI:90616"/>
        <dbReference type="EC" id="2.1.1.72"/>
    </reaction>
</comment>
<reference evidence="9 10" key="1">
    <citation type="journal article" date="1979" name="Int. J. Syst. Evol. Microbiol.">
        <title>Bacillus globisporus subsp. marinus subsp. nov.</title>
        <authorList>
            <person name="Liu H."/>
        </authorList>
    </citation>
    <scope>NUCLEOTIDE SEQUENCE [LARGE SCALE GENOMIC DNA]</scope>
    <source>
        <strain evidence="9 10">DSM 1297</strain>
    </source>
</reference>
<dbReference type="Gene3D" id="3.90.220.10">
    <property type="entry name" value="Adenine-n6-DNA-methyltransferase Taqi, Chain A, domain 2"/>
    <property type="match status" value="1"/>
</dbReference>
<evidence type="ECO:0000259" key="6">
    <source>
        <dbReference type="Pfam" id="PF02384"/>
    </source>
</evidence>
<feature type="domain" description="Helix-turn-helix" evidence="7">
    <location>
        <begin position="7"/>
        <end position="52"/>
    </location>
</feature>
<evidence type="ECO:0000256" key="2">
    <source>
        <dbReference type="ARBA" id="ARBA00022603"/>
    </source>
</evidence>
<gene>
    <name evidence="9" type="ORF">AB1471_12405</name>
</gene>
<dbReference type="Pfam" id="PF12950">
    <property type="entry name" value="TaqI_C"/>
    <property type="match status" value="1"/>
</dbReference>
<dbReference type="InterPro" id="IPR029063">
    <property type="entry name" value="SAM-dependent_MTases_sf"/>
</dbReference>
<dbReference type="Proteomes" id="UP001556040">
    <property type="component" value="Unassembled WGS sequence"/>
</dbReference>
<evidence type="ECO:0000256" key="1">
    <source>
        <dbReference type="ARBA" id="ARBA00011900"/>
    </source>
</evidence>
<keyword evidence="10" id="KW-1185">Reference proteome</keyword>
<evidence type="ECO:0000313" key="10">
    <source>
        <dbReference type="Proteomes" id="UP001556040"/>
    </source>
</evidence>
<feature type="domain" description="TaqI-like C-terminal specificity" evidence="8">
    <location>
        <begin position="501"/>
        <end position="612"/>
    </location>
</feature>
<dbReference type="PANTHER" id="PTHR33841:SF1">
    <property type="entry name" value="DNA METHYLTRANSFERASE A"/>
    <property type="match status" value="1"/>
</dbReference>
<evidence type="ECO:0000256" key="4">
    <source>
        <dbReference type="ARBA" id="ARBA00022747"/>
    </source>
</evidence>
<dbReference type="PANTHER" id="PTHR33841">
    <property type="entry name" value="DNA METHYLTRANSFERASE YEEA-RELATED"/>
    <property type="match status" value="1"/>
</dbReference>
<dbReference type="InterPro" id="IPR023135">
    <property type="entry name" value="N6_DNA_MeTrfase_TaqI_C"/>
</dbReference>
<organism evidence="9 10">
    <name type="scientific">Jeotgalibacillus marinus</name>
    <dbReference type="NCBI Taxonomy" id="86667"/>
    <lineage>
        <taxon>Bacteria</taxon>
        <taxon>Bacillati</taxon>
        <taxon>Bacillota</taxon>
        <taxon>Bacilli</taxon>
        <taxon>Bacillales</taxon>
        <taxon>Caryophanaceae</taxon>
        <taxon>Jeotgalibacillus</taxon>
    </lineage>
</organism>
<evidence type="ECO:0000256" key="3">
    <source>
        <dbReference type="ARBA" id="ARBA00022679"/>
    </source>
</evidence>
<dbReference type="PROSITE" id="PS00092">
    <property type="entry name" value="N6_MTASE"/>
    <property type="match status" value="1"/>
</dbReference>
<dbReference type="CDD" id="cd02440">
    <property type="entry name" value="AdoMet_MTases"/>
    <property type="match status" value="1"/>
</dbReference>
<dbReference type="InterPro" id="IPR002052">
    <property type="entry name" value="DNA_methylase_N6_adenine_CS"/>
</dbReference>
<evidence type="ECO:0000313" key="9">
    <source>
        <dbReference type="EMBL" id="MEW9502590.1"/>
    </source>
</evidence>
<dbReference type="GO" id="GO:0008168">
    <property type="term" value="F:methyltransferase activity"/>
    <property type="evidence" value="ECO:0007669"/>
    <property type="project" value="UniProtKB-KW"/>
</dbReference>
<dbReference type="PRINTS" id="PR00507">
    <property type="entry name" value="N12N6MTFRASE"/>
</dbReference>
<dbReference type="Gene3D" id="3.40.50.150">
    <property type="entry name" value="Vaccinia Virus protein VP39"/>
    <property type="match status" value="1"/>
</dbReference>
<feature type="domain" description="DNA methylase adenine-specific" evidence="6">
    <location>
        <begin position="178"/>
        <end position="425"/>
    </location>
</feature>
<dbReference type="InterPro" id="IPR041657">
    <property type="entry name" value="HTH_17"/>
</dbReference>
<proteinExistence type="predicted"/>
<keyword evidence="2 9" id="KW-0489">Methyltransferase</keyword>
<accession>A0ABV3Q5H3</accession>
<evidence type="ECO:0000256" key="5">
    <source>
        <dbReference type="ARBA" id="ARBA00047942"/>
    </source>
</evidence>
<evidence type="ECO:0000259" key="8">
    <source>
        <dbReference type="Pfam" id="PF12950"/>
    </source>
</evidence>
<dbReference type="InterPro" id="IPR025931">
    <property type="entry name" value="TaqI_C"/>
</dbReference>
<dbReference type="Pfam" id="PF02384">
    <property type="entry name" value="N6_Mtase"/>
    <property type="match status" value="1"/>
</dbReference>
<keyword evidence="3" id="KW-0808">Transferase</keyword>
<comment type="caution">
    <text evidence="9">The sequence shown here is derived from an EMBL/GenBank/DDBJ whole genome shotgun (WGS) entry which is preliminary data.</text>
</comment>
<keyword evidence="4" id="KW-0680">Restriction system</keyword>
<dbReference type="EC" id="2.1.1.72" evidence="1"/>
<dbReference type="SUPFAM" id="SSF53335">
    <property type="entry name" value="S-adenosyl-L-methionine-dependent methyltransferases"/>
    <property type="match status" value="1"/>
</dbReference>
<dbReference type="RefSeq" id="WP_367780082.1">
    <property type="nucleotide sequence ID" value="NZ_JBFMIA010000012.1"/>
</dbReference>
<dbReference type="Pfam" id="PF12728">
    <property type="entry name" value="HTH_17"/>
    <property type="match status" value="1"/>
</dbReference>